<dbReference type="OrthoDB" id="838174at2"/>
<evidence type="ECO:0000259" key="2">
    <source>
        <dbReference type="Pfam" id="PF13568"/>
    </source>
</evidence>
<organism evidence="3 4">
    <name type="scientific">Adhaeribacter aerolatus</name>
    <dbReference type="NCBI Taxonomy" id="670289"/>
    <lineage>
        <taxon>Bacteria</taxon>
        <taxon>Pseudomonadati</taxon>
        <taxon>Bacteroidota</taxon>
        <taxon>Cytophagia</taxon>
        <taxon>Cytophagales</taxon>
        <taxon>Hymenobacteraceae</taxon>
        <taxon>Adhaeribacter</taxon>
    </lineage>
</organism>
<evidence type="ECO:0000256" key="1">
    <source>
        <dbReference type="SAM" id="SignalP"/>
    </source>
</evidence>
<name>A0A512B073_9BACT</name>
<sequence>MKKIGLLLVALFSLSFAQAQVKLGVKGGINYSNVAGNLRDEVSYDNKVGFLGGVTANIPLVGDGFLSLQPELLYSQKGYQYRDDEVTIDNAKYSIKGKRNFNYLDLPVLLRVNAGGLIFEGGPQASYLLGIRDNTEIENEGTGNDTKTWNKIEKDNLAVLEIGYVAGVGYQTPMGVGIGLRYNGSINHLAKSDPNNDELVNARHSVLQLQLSYMLGGSR</sequence>
<reference evidence="3 4" key="1">
    <citation type="submission" date="2019-07" db="EMBL/GenBank/DDBJ databases">
        <title>Whole genome shotgun sequence of Adhaeribacter aerolatus NBRC 106133.</title>
        <authorList>
            <person name="Hosoyama A."/>
            <person name="Uohara A."/>
            <person name="Ohji S."/>
            <person name="Ichikawa N."/>
        </authorList>
    </citation>
    <scope>NUCLEOTIDE SEQUENCE [LARGE SCALE GENOMIC DNA]</scope>
    <source>
        <strain evidence="3 4">NBRC 106133</strain>
    </source>
</reference>
<gene>
    <name evidence="3" type="ORF">AAE02nite_30220</name>
</gene>
<dbReference type="Pfam" id="PF13568">
    <property type="entry name" value="OMP_b-brl_2"/>
    <property type="match status" value="1"/>
</dbReference>
<feature type="chain" id="PRO_5022113040" evidence="1">
    <location>
        <begin position="20"/>
        <end position="219"/>
    </location>
</feature>
<dbReference type="InterPro" id="IPR025665">
    <property type="entry name" value="Beta-barrel_OMP_2"/>
</dbReference>
<accession>A0A512B073</accession>
<proteinExistence type="predicted"/>
<dbReference type="RefSeq" id="WP_146899146.1">
    <property type="nucleotide sequence ID" value="NZ_BJYS01000022.1"/>
</dbReference>
<dbReference type="EMBL" id="BJYS01000022">
    <property type="protein sequence ID" value="GEO05358.1"/>
    <property type="molecule type" value="Genomic_DNA"/>
</dbReference>
<keyword evidence="1" id="KW-0732">Signal</keyword>
<evidence type="ECO:0000313" key="3">
    <source>
        <dbReference type="EMBL" id="GEO05358.1"/>
    </source>
</evidence>
<feature type="domain" description="Outer membrane protein beta-barrel" evidence="2">
    <location>
        <begin position="16"/>
        <end position="189"/>
    </location>
</feature>
<dbReference type="Proteomes" id="UP000321532">
    <property type="component" value="Unassembled WGS sequence"/>
</dbReference>
<feature type="signal peptide" evidence="1">
    <location>
        <begin position="1"/>
        <end position="19"/>
    </location>
</feature>
<protein>
    <submittedName>
        <fullName evidence="3">Membrane protein</fullName>
    </submittedName>
</protein>
<evidence type="ECO:0000313" key="4">
    <source>
        <dbReference type="Proteomes" id="UP000321532"/>
    </source>
</evidence>
<dbReference type="AlphaFoldDB" id="A0A512B073"/>
<keyword evidence="4" id="KW-1185">Reference proteome</keyword>
<comment type="caution">
    <text evidence="3">The sequence shown here is derived from an EMBL/GenBank/DDBJ whole genome shotgun (WGS) entry which is preliminary data.</text>
</comment>